<dbReference type="InterPro" id="IPR050640">
    <property type="entry name" value="Bact_2-comp_sensor_kinase"/>
</dbReference>
<dbReference type="Pfam" id="PF06580">
    <property type="entry name" value="His_kinase"/>
    <property type="match status" value="1"/>
</dbReference>
<dbReference type="Gene3D" id="3.30.450.40">
    <property type="match status" value="1"/>
</dbReference>
<evidence type="ECO:0000259" key="3">
    <source>
        <dbReference type="SMART" id="SM00387"/>
    </source>
</evidence>
<dbReference type="eggNOG" id="COG2972">
    <property type="taxonomic scope" value="Bacteria"/>
</dbReference>
<dbReference type="PANTHER" id="PTHR34220:SF7">
    <property type="entry name" value="SENSOR HISTIDINE KINASE YPDA"/>
    <property type="match status" value="1"/>
</dbReference>
<feature type="domain" description="GAF" evidence="2">
    <location>
        <begin position="466"/>
        <end position="611"/>
    </location>
</feature>
<dbReference type="Gene3D" id="2.30.42.10">
    <property type="match status" value="1"/>
</dbReference>
<keyword evidence="1" id="KW-1133">Transmembrane helix</keyword>
<dbReference type="AlphaFoldDB" id="D0MDS0"/>
<dbReference type="InterPro" id="IPR036890">
    <property type="entry name" value="HATPase_C_sf"/>
</dbReference>
<feature type="transmembrane region" description="Helical" evidence="1">
    <location>
        <begin position="381"/>
        <end position="401"/>
    </location>
</feature>
<dbReference type="InterPro" id="IPR036034">
    <property type="entry name" value="PDZ_sf"/>
</dbReference>
<dbReference type="InterPro" id="IPR003018">
    <property type="entry name" value="GAF"/>
</dbReference>
<feature type="transmembrane region" description="Helical" evidence="1">
    <location>
        <begin position="175"/>
        <end position="192"/>
    </location>
</feature>
<gene>
    <name evidence="4" type="ordered locus">Rmar_2185</name>
</gene>
<dbReference type="EMBL" id="CP001807">
    <property type="protein sequence ID" value="ACY49064.1"/>
    <property type="molecule type" value="Genomic_DNA"/>
</dbReference>
<dbReference type="Proteomes" id="UP000002221">
    <property type="component" value="Chromosome"/>
</dbReference>
<reference evidence="4 5" key="1">
    <citation type="journal article" date="2009" name="Stand. Genomic Sci.">
        <title>Complete genome sequence of Rhodothermus marinus type strain (R-10).</title>
        <authorList>
            <person name="Nolan M."/>
            <person name="Tindall B.J."/>
            <person name="Pomrenke H."/>
            <person name="Lapidus A."/>
            <person name="Copeland A."/>
            <person name="Glavina Del Rio T."/>
            <person name="Lucas S."/>
            <person name="Chen F."/>
            <person name="Tice H."/>
            <person name="Cheng J.F."/>
            <person name="Saunders E."/>
            <person name="Han C."/>
            <person name="Bruce D."/>
            <person name="Goodwin L."/>
            <person name="Chain P."/>
            <person name="Pitluck S."/>
            <person name="Ovchinikova G."/>
            <person name="Pati A."/>
            <person name="Ivanova N."/>
            <person name="Mavromatis K."/>
            <person name="Chen A."/>
            <person name="Palaniappan K."/>
            <person name="Land M."/>
            <person name="Hauser L."/>
            <person name="Chang Y.J."/>
            <person name="Jeffries C.D."/>
            <person name="Brettin T."/>
            <person name="Goker M."/>
            <person name="Bristow J."/>
            <person name="Eisen J.A."/>
            <person name="Markowitz V."/>
            <person name="Hugenholtz P."/>
            <person name="Kyrpides N.C."/>
            <person name="Klenk H.P."/>
            <person name="Detter J.C."/>
        </authorList>
    </citation>
    <scope>NUCLEOTIDE SEQUENCE [LARGE SCALE GENOMIC DNA]</scope>
    <source>
        <strain evidence="5">ATCC 43812 / DSM 4252 / R-10</strain>
    </source>
</reference>
<dbReference type="OrthoDB" id="9792992at2"/>
<dbReference type="Gene3D" id="3.30.565.10">
    <property type="entry name" value="Histidine kinase-like ATPase, C-terminal domain"/>
    <property type="match status" value="1"/>
</dbReference>
<organism evidence="4 5">
    <name type="scientific">Rhodothermus marinus (strain ATCC 43812 / DSM 4252 / R-10)</name>
    <name type="common">Rhodothermus obamensis</name>
    <dbReference type="NCBI Taxonomy" id="518766"/>
    <lineage>
        <taxon>Bacteria</taxon>
        <taxon>Pseudomonadati</taxon>
        <taxon>Rhodothermota</taxon>
        <taxon>Rhodothermia</taxon>
        <taxon>Rhodothermales</taxon>
        <taxon>Rhodothermaceae</taxon>
        <taxon>Rhodothermus</taxon>
    </lineage>
</organism>
<dbReference type="eggNOG" id="COG0265">
    <property type="taxonomic scope" value="Bacteria"/>
</dbReference>
<dbReference type="GO" id="GO:0016020">
    <property type="term" value="C:membrane"/>
    <property type="evidence" value="ECO:0007669"/>
    <property type="project" value="InterPro"/>
</dbReference>
<dbReference type="SUPFAM" id="SSF50156">
    <property type="entry name" value="PDZ domain-like"/>
    <property type="match status" value="1"/>
</dbReference>
<dbReference type="Pfam" id="PF02518">
    <property type="entry name" value="HATPase_c"/>
    <property type="match status" value="1"/>
</dbReference>
<protein>
    <submittedName>
        <fullName evidence="4">Signal transduction histidine kinase, LytS</fullName>
    </submittedName>
</protein>
<dbReference type="STRING" id="518766.Rmar_2185"/>
<dbReference type="RefSeq" id="WP_012844674.1">
    <property type="nucleotide sequence ID" value="NC_013501.1"/>
</dbReference>
<dbReference type="GO" id="GO:0000155">
    <property type="term" value="F:phosphorelay sensor kinase activity"/>
    <property type="evidence" value="ECO:0007669"/>
    <property type="project" value="InterPro"/>
</dbReference>
<name>D0MDS0_RHOM4</name>
<feature type="transmembrane region" description="Helical" evidence="1">
    <location>
        <begin position="345"/>
        <end position="369"/>
    </location>
</feature>
<dbReference type="SMART" id="SM00387">
    <property type="entry name" value="HATPase_c"/>
    <property type="match status" value="1"/>
</dbReference>
<proteinExistence type="predicted"/>
<feature type="domain" description="Histidine kinase/HSP90-like ATPase" evidence="3">
    <location>
        <begin position="710"/>
        <end position="822"/>
    </location>
</feature>
<keyword evidence="4" id="KW-0418">Kinase</keyword>
<dbReference type="InterPro" id="IPR010559">
    <property type="entry name" value="Sig_transdc_His_kin_internal"/>
</dbReference>
<dbReference type="SMART" id="SM00065">
    <property type="entry name" value="GAF"/>
    <property type="match status" value="1"/>
</dbReference>
<feature type="transmembrane region" description="Helical" evidence="1">
    <location>
        <begin position="316"/>
        <end position="339"/>
    </location>
</feature>
<sequence length="831" mass="93258">MSSLRRRLGLSLLPLVTLVALWPVGRILHDSWEVVRLTGQVPEAPPGGFDWVHWVSEEGRIVAGYVFPGGPAARAGIREGDVFYLLDFQQFFNLEDLKQAIDGQPPGSVHTYALFRDGNYLEARVRFTRYPTFLYPLSPSLWQFSLWGFALGAFVHVLALLLLFPLARHGRRARFSLLLICVSALWFFSNLGRLLQVTFLGPPYPDGLQDRVFQLLTFTGLVGWIGFPALLLRQIVHDLRLHRPAFYHRIGHVPPLVLAAAVVLTTFHPGALPFTLEALIAPILFYVCCYVGLAAGLILLLGTGRSTTSESWNRSGSWLTLAFSVLLGLSVLDVVPLFGLVTDSMVGWVIVGAQLLALAPIGLVSLATLKLGKVDLVLERTLVYGTVLGAIFLAFVGGMSLMEPLLARMNTPWQVVGGLYVVLLLVFFERLAHWLRRELPAFFSTERQRTRQLLSHFQEQMTQLFSFEALARRTVEVVAEAFRVRSVRIFFRPDESLPWFSAAYHPEPPYLTERIVEAIWPHFREEGRIWARNPELSEARLPQELQALLESRHVALVIPIIAEQRPLGLLALGPRRNRHEFYNLEDLDLLRMLGGQLALAIERLYLVERERALIRQNAEAQLVALRAQINPHFLFNALNTIAALINEHPEKAEAVVEHLAAIFRHTLNTGGRSFVSLDEELQLVRHYLEIERARFGEKLSVAIEWPAELSAFPVPAFAVQTLAENAVKHGLEKLRTGGAVQIRARRLEDGLVEILVADTGAGIPWLWEQNGQPGEGPLPFFGLGLRNVMARLEQLYGRRDLLRFESAPGQGTRVRLLLPPVPQPEPTSPVN</sequence>
<evidence type="ECO:0000256" key="1">
    <source>
        <dbReference type="SAM" id="Phobius"/>
    </source>
</evidence>
<evidence type="ECO:0000259" key="2">
    <source>
        <dbReference type="SMART" id="SM00065"/>
    </source>
</evidence>
<dbReference type="KEGG" id="rmr:Rmar_2185"/>
<keyword evidence="1" id="KW-0812">Transmembrane</keyword>
<feature type="transmembrane region" description="Helical" evidence="1">
    <location>
        <begin position="283"/>
        <end position="304"/>
    </location>
</feature>
<dbReference type="InterPro" id="IPR029016">
    <property type="entry name" value="GAF-like_dom_sf"/>
</dbReference>
<dbReference type="HOGENOM" id="CLU_341270_0_0_10"/>
<dbReference type="eggNOG" id="COG2203">
    <property type="taxonomic scope" value="Bacteria"/>
</dbReference>
<keyword evidence="5" id="KW-1185">Reference proteome</keyword>
<dbReference type="PANTHER" id="PTHR34220">
    <property type="entry name" value="SENSOR HISTIDINE KINASE YPDA"/>
    <property type="match status" value="1"/>
</dbReference>
<dbReference type="InterPro" id="IPR003594">
    <property type="entry name" value="HATPase_dom"/>
</dbReference>
<evidence type="ECO:0000313" key="5">
    <source>
        <dbReference type="Proteomes" id="UP000002221"/>
    </source>
</evidence>
<feature type="transmembrane region" description="Helical" evidence="1">
    <location>
        <begin position="253"/>
        <end position="271"/>
    </location>
</feature>
<accession>D0MDS0</accession>
<keyword evidence="4" id="KW-0808">Transferase</keyword>
<keyword evidence="1" id="KW-0472">Membrane</keyword>
<feature type="transmembrane region" description="Helical" evidence="1">
    <location>
        <begin position="144"/>
        <end position="163"/>
    </location>
</feature>
<dbReference type="SUPFAM" id="SSF55874">
    <property type="entry name" value="ATPase domain of HSP90 chaperone/DNA topoisomerase II/histidine kinase"/>
    <property type="match status" value="1"/>
</dbReference>
<feature type="transmembrane region" description="Helical" evidence="1">
    <location>
        <begin position="413"/>
        <end position="432"/>
    </location>
</feature>
<dbReference type="Pfam" id="PF13492">
    <property type="entry name" value="GAF_3"/>
    <property type="match status" value="1"/>
</dbReference>
<feature type="transmembrane region" description="Helical" evidence="1">
    <location>
        <begin position="212"/>
        <end position="232"/>
    </location>
</feature>
<evidence type="ECO:0000313" key="4">
    <source>
        <dbReference type="EMBL" id="ACY49064.1"/>
    </source>
</evidence>
<dbReference type="SUPFAM" id="SSF55781">
    <property type="entry name" value="GAF domain-like"/>
    <property type="match status" value="1"/>
</dbReference>